<keyword evidence="4" id="KW-0533">Nickel</keyword>
<dbReference type="Gene3D" id="3.30.1650.10">
    <property type="entry name" value="Bifunctional carbon monoxide dehydrogenase/acetyl-coa synthase(codh/acs), Chain M, domain 3"/>
    <property type="match status" value="1"/>
</dbReference>
<gene>
    <name evidence="12" type="primary">cdhC</name>
    <name evidence="12" type="ORF">DRJ21_00945</name>
</gene>
<evidence type="ECO:0000256" key="4">
    <source>
        <dbReference type="ARBA" id="ARBA00022596"/>
    </source>
</evidence>
<dbReference type="GO" id="GO:0046872">
    <property type="term" value="F:metal ion binding"/>
    <property type="evidence" value="ECO:0007669"/>
    <property type="project" value="UniProtKB-KW"/>
</dbReference>
<proteinExistence type="inferred from homology"/>
<comment type="subunit">
    <text evidence="10">Monomer. The ACDS complex is made up of alpha, epsilon, beta, gamma and delta chains with a probable stoichiometry of (alpha(2)epsilon(2))(4)-beta(8)-(gamma(1)delta(1))(8).</text>
</comment>
<evidence type="ECO:0000313" key="13">
    <source>
        <dbReference type="Proteomes" id="UP000281962"/>
    </source>
</evidence>
<dbReference type="EC" id="2.3.1.169" evidence="3"/>
<dbReference type="InterPro" id="IPR011254">
    <property type="entry name" value="Prismane-like_sf"/>
</dbReference>
<dbReference type="PANTHER" id="PTHR42281">
    <property type="match status" value="1"/>
</dbReference>
<dbReference type="HAMAP" id="MF_01138">
    <property type="entry name" value="CdhC"/>
    <property type="match status" value="1"/>
</dbReference>
<evidence type="ECO:0000256" key="7">
    <source>
        <dbReference type="ARBA" id="ARBA00023004"/>
    </source>
</evidence>
<protein>
    <recommendedName>
        <fullName evidence="3">CO-methylating acetyl-CoA synthase</fullName>
        <ecNumber evidence="3">2.3.1.169</ecNumber>
    </recommendedName>
</protein>
<evidence type="ECO:0000256" key="6">
    <source>
        <dbReference type="ARBA" id="ARBA00022723"/>
    </source>
</evidence>
<dbReference type="SUPFAM" id="SSF56821">
    <property type="entry name" value="Prismane protein-like"/>
    <property type="match status" value="1"/>
</dbReference>
<evidence type="ECO:0000256" key="9">
    <source>
        <dbReference type="ARBA" id="ARBA00023315"/>
    </source>
</evidence>
<organism evidence="12 13">
    <name type="scientific">Thermoproteota archaeon</name>
    <dbReference type="NCBI Taxonomy" id="2056631"/>
    <lineage>
        <taxon>Archaea</taxon>
        <taxon>Thermoproteota</taxon>
    </lineage>
</organism>
<keyword evidence="7" id="KW-0408">Iron</keyword>
<reference evidence="12 13" key="1">
    <citation type="submission" date="2018-06" db="EMBL/GenBank/DDBJ databases">
        <title>Extensive metabolic versatility and redundancy in microbially diverse, dynamic hydrothermal sediments.</title>
        <authorList>
            <person name="Dombrowski N."/>
            <person name="Teske A."/>
            <person name="Baker B.J."/>
        </authorList>
    </citation>
    <scope>NUCLEOTIDE SEQUENCE [LARGE SCALE GENOMIC DNA]</scope>
    <source>
        <strain evidence="12">B30_G17</strain>
    </source>
</reference>
<evidence type="ECO:0000259" key="11">
    <source>
        <dbReference type="Pfam" id="PF19436"/>
    </source>
</evidence>
<dbReference type="AlphaFoldDB" id="A0A497EVA8"/>
<dbReference type="InterPro" id="IPR045822">
    <property type="entry name" value="ACS_CODH_B_C"/>
</dbReference>
<evidence type="ECO:0000313" key="12">
    <source>
        <dbReference type="EMBL" id="RLE51049.1"/>
    </source>
</evidence>
<keyword evidence="9" id="KW-0012">Acyltransferase</keyword>
<feature type="non-terminal residue" evidence="12">
    <location>
        <position position="455"/>
    </location>
</feature>
<dbReference type="EMBL" id="QMQY01000026">
    <property type="protein sequence ID" value="RLE51049.1"/>
    <property type="molecule type" value="Genomic_DNA"/>
</dbReference>
<dbReference type="NCBIfam" id="NF003379">
    <property type="entry name" value="PRK04456.1"/>
    <property type="match status" value="1"/>
</dbReference>
<dbReference type="Pfam" id="PF19436">
    <property type="entry name" value="ACS_CODH_B_C"/>
    <property type="match status" value="1"/>
</dbReference>
<dbReference type="GO" id="GO:0051536">
    <property type="term" value="F:iron-sulfur cluster binding"/>
    <property type="evidence" value="ECO:0007669"/>
    <property type="project" value="UniProtKB-KW"/>
</dbReference>
<dbReference type="GO" id="GO:0006084">
    <property type="term" value="P:acetyl-CoA metabolic process"/>
    <property type="evidence" value="ECO:0007669"/>
    <property type="project" value="InterPro"/>
</dbReference>
<dbReference type="NCBIfam" id="TIGR00316">
    <property type="entry name" value="cdhC"/>
    <property type="match status" value="1"/>
</dbReference>
<evidence type="ECO:0000256" key="1">
    <source>
        <dbReference type="ARBA" id="ARBA00001925"/>
    </source>
</evidence>
<sequence length="455" mass="51342">MSTFEGFPVEVSPAFEGQRVRRKDMYVELGGPKIDYKFELVRVKPLDEVEDGKVEIIGPDLMELKEGGSYPLGILIYVAGEKLEEDLEGVIERRIHMYTNYIEGIMHLNQRYDIWIRIAKKSVKKGLNSFKWWGKALILLFKSEMPYIEKMQVTFVTDPEKVKELYEEALKIYERRDARVRGLKDEEVDMFYGCVLCQSFAPTHVCVITPERISLCGALTWLDARAAANIDPKGPNFPIPKGECLDPIKGEYSGVNEVVAKRSLGEVKRVYLYSMFEYPHTSCGCFEAIAFYIPEVDGIGIVHRGFKGTAVNGLPFSTMAAQTGGGMQSEGFLGIGIEWMRSRKFFYADGGWNRIVWMPKVLKERVKDAIPPELYDKIATEEDATNIEELKNFLLEKGHPLAEKIREMEEKAKAEEVVEAEAAPTSTPTVTVPQIPVQLPAQMPALPIQPPAPTT</sequence>
<dbReference type="Proteomes" id="UP000281962">
    <property type="component" value="Unassembled WGS sequence"/>
</dbReference>
<dbReference type="Gene3D" id="3.40.970.20">
    <property type="entry name" value="Carbon monoxide dehydrogenase alpha subunit. Chain D, domain 4"/>
    <property type="match status" value="1"/>
</dbReference>
<dbReference type="GO" id="GO:0043885">
    <property type="term" value="F:anaerobic carbon-monoxide dehydrogenase activity"/>
    <property type="evidence" value="ECO:0007669"/>
    <property type="project" value="InterPro"/>
</dbReference>
<comment type="cofactor">
    <cofactor evidence="1">
        <name>[Ni-Fe-S] cluster</name>
        <dbReference type="ChEBI" id="CHEBI:60400"/>
    </cofactor>
</comment>
<evidence type="ECO:0000256" key="8">
    <source>
        <dbReference type="ARBA" id="ARBA00023014"/>
    </source>
</evidence>
<dbReference type="InterPro" id="IPR023432">
    <property type="entry name" value="CO_DH/Ac-CoA_synth_bsu_arc"/>
</dbReference>
<evidence type="ECO:0000256" key="2">
    <source>
        <dbReference type="ARBA" id="ARBA00006862"/>
    </source>
</evidence>
<comment type="caution">
    <text evidence="12">The sequence shown here is derived from an EMBL/GenBank/DDBJ whole genome shotgun (WGS) entry which is preliminary data.</text>
</comment>
<dbReference type="GO" id="GO:0043884">
    <property type="term" value="F:CO-methylating acetyl-CoA synthase activity"/>
    <property type="evidence" value="ECO:0007669"/>
    <property type="project" value="UniProtKB-EC"/>
</dbReference>
<dbReference type="PANTHER" id="PTHR42281:SF1">
    <property type="entry name" value="ACETYL-COA DECARBONYLASE_SYNTHASE COMPLEX SUBUNIT BETA 1"/>
    <property type="match status" value="1"/>
</dbReference>
<keyword evidence="6" id="KW-0479">Metal-binding</keyword>
<keyword evidence="5" id="KW-0808">Transferase</keyword>
<accession>A0A497EVA8</accession>
<comment type="similarity">
    <text evidence="2">Belongs to the CdhC family.</text>
</comment>
<feature type="domain" description="CO dehydrogenase/acetyl-CoA synthase complex beta subunit C-terminal" evidence="11">
    <location>
        <begin position="173"/>
        <end position="402"/>
    </location>
</feature>
<dbReference type="InterPro" id="IPR038571">
    <property type="entry name" value="CO_DH/Ac-CoA_synth_bsu_3_sf"/>
</dbReference>
<name>A0A497EVA8_9CREN</name>
<dbReference type="Gene3D" id="3.40.1470.10">
    <property type="entry name" value="Bifunctional carbon monoxide dehydrogenase/acetyl-coa synthase(codh/acs), Chain M, domain 5"/>
    <property type="match status" value="1"/>
</dbReference>
<evidence type="ECO:0000256" key="10">
    <source>
        <dbReference type="ARBA" id="ARBA00025865"/>
    </source>
</evidence>
<evidence type="ECO:0000256" key="5">
    <source>
        <dbReference type="ARBA" id="ARBA00022679"/>
    </source>
</evidence>
<evidence type="ECO:0000256" key="3">
    <source>
        <dbReference type="ARBA" id="ARBA00012244"/>
    </source>
</evidence>
<dbReference type="Pfam" id="PF03598">
    <property type="entry name" value="CdhC"/>
    <property type="match status" value="1"/>
</dbReference>
<keyword evidence="8" id="KW-0411">Iron-sulfur</keyword>
<dbReference type="InterPro" id="IPR004461">
    <property type="entry name" value="CO_DH/Ac-CoA_synth_bsu"/>
</dbReference>